<gene>
    <name evidence="2" type="ORF">COT93_03025</name>
</gene>
<dbReference type="AlphaFoldDB" id="A0A2H0V859"/>
<dbReference type="GO" id="GO:0032049">
    <property type="term" value="P:cardiolipin biosynthetic process"/>
    <property type="evidence" value="ECO:0007669"/>
    <property type="project" value="UniProtKB-ARBA"/>
</dbReference>
<proteinExistence type="predicted"/>
<dbReference type="CDD" id="cd09110">
    <property type="entry name" value="PLDc_CLS_1"/>
    <property type="match status" value="1"/>
</dbReference>
<dbReference type="Gene3D" id="3.30.870.10">
    <property type="entry name" value="Endonuclease Chain A"/>
    <property type="match status" value="2"/>
</dbReference>
<dbReference type="InterPro" id="IPR025202">
    <property type="entry name" value="PLD-like_dom"/>
</dbReference>
<dbReference type="GO" id="GO:0030572">
    <property type="term" value="F:phosphatidyltransferase activity"/>
    <property type="evidence" value="ECO:0007669"/>
    <property type="project" value="UniProtKB-ARBA"/>
</dbReference>
<dbReference type="PANTHER" id="PTHR21248:SF22">
    <property type="entry name" value="PHOSPHOLIPASE D"/>
    <property type="match status" value="1"/>
</dbReference>
<dbReference type="Pfam" id="PF13091">
    <property type="entry name" value="PLDc_2"/>
    <property type="match status" value="2"/>
</dbReference>
<feature type="domain" description="PLD phosphodiesterase" evidence="1">
    <location>
        <begin position="259"/>
        <end position="286"/>
    </location>
</feature>
<comment type="caution">
    <text evidence="2">The sequence shown here is derived from an EMBL/GenBank/DDBJ whole genome shotgun (WGS) entry which is preliminary data.</text>
</comment>
<dbReference type="SMART" id="SM00155">
    <property type="entry name" value="PLDc"/>
    <property type="match status" value="2"/>
</dbReference>
<organism evidence="2 3">
    <name type="scientific">Candidatus Falkowbacteria bacterium CG10_big_fil_rev_8_21_14_0_10_37_18</name>
    <dbReference type="NCBI Taxonomy" id="1974562"/>
    <lineage>
        <taxon>Bacteria</taxon>
        <taxon>Candidatus Falkowiibacteriota</taxon>
    </lineage>
</organism>
<reference evidence="3" key="1">
    <citation type="submission" date="2017-09" db="EMBL/GenBank/DDBJ databases">
        <title>Depth-based differentiation of microbial function through sediment-hosted aquifers and enrichment of novel symbionts in the deep terrestrial subsurface.</title>
        <authorList>
            <person name="Probst A.J."/>
            <person name="Ladd B."/>
            <person name="Jarett J.K."/>
            <person name="Geller-Mcgrath D.E."/>
            <person name="Sieber C.M.K."/>
            <person name="Emerson J.B."/>
            <person name="Anantharaman K."/>
            <person name="Thomas B.C."/>
            <person name="Malmstrom R."/>
            <person name="Stieglmeier M."/>
            <person name="Klingl A."/>
            <person name="Woyke T."/>
            <person name="Ryan C.M."/>
            <person name="Banfield J.F."/>
        </authorList>
    </citation>
    <scope>NUCLEOTIDE SEQUENCE [LARGE SCALE GENOMIC DNA]</scope>
</reference>
<dbReference type="PROSITE" id="PS50035">
    <property type="entry name" value="PLD"/>
    <property type="match status" value="2"/>
</dbReference>
<evidence type="ECO:0000259" key="1">
    <source>
        <dbReference type="PROSITE" id="PS50035"/>
    </source>
</evidence>
<sequence length="345" mass="39843">MKYRLYTTSHSAWDSMFTSMSAATQSIYIEMYTLLDDTQTTHDFLHLLADKSRAGLEIVVVADIYGSRALRNTAVDSLKTAGVEFLYFSRWFRRTHRKIVVIDNQVAFTGGVNIIEETRNWIDLQIRLEGGIIRPLLRSFAYSYEMAGGRKESILQFYRQPLVKKIKAWITDNLPQTAKIYYLNDYYKKRILEANKSVTIVTPYLLPPSWLVGVLDDACRRGVKVEILIPNDTDVKPVNKVNFLNACRLSEFGVKFYLLPTMNHAKIMIIDNEEVVVGSQNMDILSFNWNVEAGVFSQQKDLVADLVRIVEQWKKASVEFSALSRKPNYLDRFLIVVLKFFYPIM</sequence>
<accession>A0A2H0V859</accession>
<name>A0A2H0V859_9BACT</name>
<dbReference type="Proteomes" id="UP000229972">
    <property type="component" value="Unassembled WGS sequence"/>
</dbReference>
<dbReference type="SUPFAM" id="SSF56024">
    <property type="entry name" value="Phospholipase D/nuclease"/>
    <property type="match status" value="2"/>
</dbReference>
<evidence type="ECO:0000313" key="2">
    <source>
        <dbReference type="EMBL" id="PIR95294.1"/>
    </source>
</evidence>
<dbReference type="EMBL" id="PFAL01000029">
    <property type="protein sequence ID" value="PIR95294.1"/>
    <property type="molecule type" value="Genomic_DNA"/>
</dbReference>
<dbReference type="PANTHER" id="PTHR21248">
    <property type="entry name" value="CARDIOLIPIN SYNTHASE"/>
    <property type="match status" value="1"/>
</dbReference>
<protein>
    <recommendedName>
        <fullName evidence="1">PLD phosphodiesterase domain-containing protein</fullName>
    </recommendedName>
</protein>
<dbReference type="InterPro" id="IPR001736">
    <property type="entry name" value="PLipase_D/transphosphatidylase"/>
</dbReference>
<feature type="domain" description="PLD phosphodiesterase" evidence="1">
    <location>
        <begin position="91"/>
        <end position="118"/>
    </location>
</feature>
<evidence type="ECO:0000313" key="3">
    <source>
        <dbReference type="Proteomes" id="UP000229972"/>
    </source>
</evidence>